<dbReference type="Pfam" id="PF03446">
    <property type="entry name" value="NAD_binding_2"/>
    <property type="match status" value="1"/>
</dbReference>
<dbReference type="Gene3D" id="2.30.30.140">
    <property type="match status" value="1"/>
</dbReference>
<proteinExistence type="predicted"/>
<feature type="compositionally biased region" description="Low complexity" evidence="1">
    <location>
        <begin position="185"/>
        <end position="201"/>
    </location>
</feature>
<keyword evidence="4" id="KW-1185">Reference proteome</keyword>
<feature type="compositionally biased region" description="Basic and acidic residues" evidence="1">
    <location>
        <begin position="110"/>
        <end position="119"/>
    </location>
</feature>
<organism evidence="3 4">
    <name type="scientific">Paralvinella palmiformis</name>
    <dbReference type="NCBI Taxonomy" id="53620"/>
    <lineage>
        <taxon>Eukaryota</taxon>
        <taxon>Metazoa</taxon>
        <taxon>Spiralia</taxon>
        <taxon>Lophotrochozoa</taxon>
        <taxon>Annelida</taxon>
        <taxon>Polychaeta</taxon>
        <taxon>Sedentaria</taxon>
        <taxon>Canalipalpata</taxon>
        <taxon>Terebellida</taxon>
        <taxon>Terebelliformia</taxon>
        <taxon>Alvinellidae</taxon>
        <taxon>Paralvinella</taxon>
    </lineage>
</organism>
<name>A0AAD9K6X9_9ANNE</name>
<evidence type="ECO:0000313" key="3">
    <source>
        <dbReference type="EMBL" id="KAK2165560.1"/>
    </source>
</evidence>
<dbReference type="AlphaFoldDB" id="A0AAD9K6X9"/>
<dbReference type="Proteomes" id="UP001208570">
    <property type="component" value="Unassembled WGS sequence"/>
</dbReference>
<dbReference type="EMBL" id="JAODUP010000048">
    <property type="protein sequence ID" value="KAK2165560.1"/>
    <property type="molecule type" value="Genomic_DNA"/>
</dbReference>
<dbReference type="SUPFAM" id="SSF51735">
    <property type="entry name" value="NAD(P)-binding Rossmann-fold domains"/>
    <property type="match status" value="1"/>
</dbReference>
<dbReference type="PROSITE" id="PS50812">
    <property type="entry name" value="PWWP"/>
    <property type="match status" value="1"/>
</dbReference>
<dbReference type="InterPro" id="IPR000313">
    <property type="entry name" value="PWWP_dom"/>
</dbReference>
<dbReference type="SUPFAM" id="SSF63748">
    <property type="entry name" value="Tudor/PWWP/MBT"/>
    <property type="match status" value="1"/>
</dbReference>
<dbReference type="Pfam" id="PF00855">
    <property type="entry name" value="PWWP"/>
    <property type="match status" value="1"/>
</dbReference>
<dbReference type="GO" id="GO:0050661">
    <property type="term" value="F:NADP binding"/>
    <property type="evidence" value="ECO:0007669"/>
    <property type="project" value="InterPro"/>
</dbReference>
<feature type="domain" description="PWWP" evidence="2">
    <location>
        <begin position="6"/>
        <end position="65"/>
    </location>
</feature>
<dbReference type="GO" id="GO:0016491">
    <property type="term" value="F:oxidoreductase activity"/>
    <property type="evidence" value="ECO:0007669"/>
    <property type="project" value="InterPro"/>
</dbReference>
<comment type="caution">
    <text evidence="3">The sequence shown here is derived from an EMBL/GenBank/DDBJ whole genome shotgun (WGS) entry which is preliminary data.</text>
</comment>
<dbReference type="SMART" id="SM00293">
    <property type="entry name" value="PWWP"/>
    <property type="match status" value="1"/>
</dbReference>
<protein>
    <recommendedName>
        <fullName evidence="2">PWWP domain-containing protein</fullName>
    </recommendedName>
</protein>
<evidence type="ECO:0000259" key="2">
    <source>
        <dbReference type="PROSITE" id="PS50812"/>
    </source>
</evidence>
<dbReference type="InterPro" id="IPR035501">
    <property type="entry name" value="GLYR1_PWWP"/>
</dbReference>
<feature type="region of interest" description="Disordered" evidence="1">
    <location>
        <begin position="90"/>
        <end position="205"/>
    </location>
</feature>
<dbReference type="InterPro" id="IPR006115">
    <property type="entry name" value="6PGDH_NADP-bd"/>
</dbReference>
<dbReference type="PANTHER" id="PTHR12550">
    <property type="entry name" value="HEPATOMA-DERIVED GROWTH FACTOR-RELATED"/>
    <property type="match status" value="1"/>
</dbReference>
<gene>
    <name evidence="3" type="ORF">LSH36_48g00033</name>
</gene>
<dbReference type="PANTHER" id="PTHR12550:SF70">
    <property type="entry name" value="JIL-1 ANCHORING AND STABILIZING PROTEIN, ISOFORM A"/>
    <property type="match status" value="1"/>
</dbReference>
<dbReference type="PROSITE" id="PS00895">
    <property type="entry name" value="3_HYDROXYISOBUT_DH"/>
    <property type="match status" value="1"/>
</dbReference>
<accession>A0AAD9K6X9</accession>
<dbReference type="Gene3D" id="3.40.50.720">
    <property type="entry name" value="NAD(P)-binding Rossmann-like Domain"/>
    <property type="match status" value="1"/>
</dbReference>
<sequence>MATFKTGDLVWAKMKGFPAWPGKLIDPKNDKKTEKRPKNKHFVFFYGSENYAWIPEEQIWSYMTHKDKFILTNRVPRGFKEAVESIEDAFRSLPPSQREEQAKNKSGLDSGEKKLRDTPRVSPKVAKRRSSTQGSGGKDTPQIKRSRLQGKSPLTPQSRRSGEGLTNSARVISVKPTVNHEKAASSTIPTSVSPTSTTTPKKSLDGCDSWSTSFSSFKKDSPLFERTYDRMLEPSMVEPILSKSIIPTPLKIGFLGLGIMGSGMVSNLLKSGHEVTVWNRTPSKVSQMFGYQSGLVVPVQLLPITLAAILHSCTCTYTHNYPQNREC</sequence>
<dbReference type="CDD" id="cd05836">
    <property type="entry name" value="PWWP_GLYR1"/>
    <property type="match status" value="1"/>
</dbReference>
<reference evidence="3" key="1">
    <citation type="journal article" date="2023" name="Mol. Biol. Evol.">
        <title>Third-Generation Sequencing Reveals the Adaptive Role of the Epigenome in Three Deep-Sea Polychaetes.</title>
        <authorList>
            <person name="Perez M."/>
            <person name="Aroh O."/>
            <person name="Sun Y."/>
            <person name="Lan Y."/>
            <person name="Juniper S.K."/>
            <person name="Young C.R."/>
            <person name="Angers B."/>
            <person name="Qian P.Y."/>
        </authorList>
    </citation>
    <scope>NUCLEOTIDE SEQUENCE</scope>
    <source>
        <strain evidence="3">P08H-3</strain>
    </source>
</reference>
<evidence type="ECO:0000313" key="4">
    <source>
        <dbReference type="Proteomes" id="UP001208570"/>
    </source>
</evidence>
<dbReference type="InterPro" id="IPR036291">
    <property type="entry name" value="NAD(P)-bd_dom_sf"/>
</dbReference>
<feature type="compositionally biased region" description="Polar residues" evidence="1">
    <location>
        <begin position="152"/>
        <end position="170"/>
    </location>
</feature>
<dbReference type="InterPro" id="IPR002204">
    <property type="entry name" value="3-OH-isobutyrate_DH-rel_CS"/>
</dbReference>
<evidence type="ECO:0000256" key="1">
    <source>
        <dbReference type="SAM" id="MobiDB-lite"/>
    </source>
</evidence>